<accession>A0A5J9VLZ0</accession>
<evidence type="ECO:0000256" key="2">
    <source>
        <dbReference type="SAM" id="MobiDB-lite"/>
    </source>
</evidence>
<feature type="domain" description="DUF7653" evidence="3">
    <location>
        <begin position="524"/>
        <end position="648"/>
    </location>
</feature>
<feature type="coiled-coil region" evidence="1">
    <location>
        <begin position="325"/>
        <end position="437"/>
    </location>
</feature>
<keyword evidence="1" id="KW-0175">Coiled coil</keyword>
<feature type="region of interest" description="Disordered" evidence="2">
    <location>
        <begin position="648"/>
        <end position="669"/>
    </location>
</feature>
<dbReference type="Pfam" id="PF24670">
    <property type="entry name" value="DUF7653"/>
    <property type="match status" value="1"/>
</dbReference>
<proteinExistence type="predicted"/>
<gene>
    <name evidence="4" type="ORF">EJB05_10463</name>
</gene>
<feature type="coiled-coil region" evidence="1">
    <location>
        <begin position="780"/>
        <end position="807"/>
    </location>
</feature>
<evidence type="ECO:0000313" key="4">
    <source>
        <dbReference type="EMBL" id="TVU37163.1"/>
    </source>
</evidence>
<organism evidence="4 5">
    <name type="scientific">Eragrostis curvula</name>
    <name type="common">weeping love grass</name>
    <dbReference type="NCBI Taxonomy" id="38414"/>
    <lineage>
        <taxon>Eukaryota</taxon>
        <taxon>Viridiplantae</taxon>
        <taxon>Streptophyta</taxon>
        <taxon>Embryophyta</taxon>
        <taxon>Tracheophyta</taxon>
        <taxon>Spermatophyta</taxon>
        <taxon>Magnoliopsida</taxon>
        <taxon>Liliopsida</taxon>
        <taxon>Poales</taxon>
        <taxon>Poaceae</taxon>
        <taxon>PACMAD clade</taxon>
        <taxon>Chloridoideae</taxon>
        <taxon>Eragrostideae</taxon>
        <taxon>Eragrostidinae</taxon>
        <taxon>Eragrostis</taxon>
    </lineage>
</organism>
<keyword evidence="5" id="KW-1185">Reference proteome</keyword>
<protein>
    <recommendedName>
        <fullName evidence="3">DUF7653 domain-containing protein</fullName>
    </recommendedName>
</protein>
<dbReference type="PANTHER" id="PTHR47491">
    <property type="entry name" value="CAP-GLY DOMAIN LINKER"/>
    <property type="match status" value="1"/>
</dbReference>
<dbReference type="AlphaFoldDB" id="A0A5J9VLZ0"/>
<comment type="caution">
    <text evidence="4">The sequence shown here is derived from an EMBL/GenBank/DDBJ whole genome shotgun (WGS) entry which is preliminary data.</text>
</comment>
<reference evidence="4 5" key="1">
    <citation type="journal article" date="2019" name="Sci. Rep.">
        <title>A high-quality genome of Eragrostis curvula grass provides insights into Poaceae evolution and supports new strategies to enhance forage quality.</title>
        <authorList>
            <person name="Carballo J."/>
            <person name="Santos B.A.C.M."/>
            <person name="Zappacosta D."/>
            <person name="Garbus I."/>
            <person name="Selva J.P."/>
            <person name="Gallo C.A."/>
            <person name="Diaz A."/>
            <person name="Albertini E."/>
            <person name="Caccamo M."/>
            <person name="Echenique V."/>
        </authorList>
    </citation>
    <scope>NUCLEOTIDE SEQUENCE [LARGE SCALE GENOMIC DNA]</scope>
    <source>
        <strain evidence="5">cv. Victoria</strain>
        <tissue evidence="4">Leaf</tissue>
    </source>
</reference>
<evidence type="ECO:0000259" key="3">
    <source>
        <dbReference type="Pfam" id="PF24670"/>
    </source>
</evidence>
<dbReference type="Gene3D" id="1.10.287.1490">
    <property type="match status" value="1"/>
</dbReference>
<feature type="region of interest" description="Disordered" evidence="2">
    <location>
        <begin position="1"/>
        <end position="79"/>
    </location>
</feature>
<dbReference type="EMBL" id="RWGY01000007">
    <property type="protein sequence ID" value="TVU37163.1"/>
    <property type="molecule type" value="Genomic_DNA"/>
</dbReference>
<name>A0A5J9VLZ0_9POAL</name>
<feature type="compositionally biased region" description="Basic and acidic residues" evidence="2">
    <location>
        <begin position="16"/>
        <end position="39"/>
    </location>
</feature>
<feature type="non-terminal residue" evidence="4">
    <location>
        <position position="1"/>
    </location>
</feature>
<dbReference type="Proteomes" id="UP000324897">
    <property type="component" value="Chromosome 4"/>
</dbReference>
<dbReference type="OrthoDB" id="1938127at2759"/>
<evidence type="ECO:0000256" key="1">
    <source>
        <dbReference type="SAM" id="Coils"/>
    </source>
</evidence>
<dbReference type="InterPro" id="IPR056070">
    <property type="entry name" value="DUF7653"/>
</dbReference>
<sequence>MRRFFFFGSSAVNAEEGTKTPSDDGRSKHRKKLEDRDGYESSGSCGTRTSRSRSRRGKLNDEELSKPKQLRRSMSFSSPARKSCLDERTLSFSGDVLPCSLYDESDVPQHTRDVDCHMWSQGNRVSREDATKVSKAYSATENDSPDSRCCSCSTGHSPVSSPIALRCRPTRLSNLVNKNDVVDRYIDAGQENSMLNEKQKQHSTYMVPTMGRPPRPQPAVPSGLKPMKDVPETYPDVGSNDVCLQRLIQELKIFMRIYKMCDLQMLFAPPHVLSGGQETDDELLQRVKEVESRFLLSSGTNMRKQLAHELSSQIKARVTERFAAREQYKQSKKALNTRTRRLEKEKSEVQINLEREMDRRSQDWSDRILKFQSEEERLHERVRELAEQNISFQREVTFLEANKADASAKVASLELQNKKLNDELEQLRCKHDDLHNSSADLHARFTEVTEERDHLRGYFKDKEDENRALHKVIARLQMTCNEQERTITSLRQGYRSELDKSIECSSDKMNKLQMELIRLTGVEQKLRGEVRSCHLEAESLRHENIALLNRLQSAGNGSSVSMIRLDQELQAIVDKLQTQGLSLFDKISQLCTKLMDLIKHERHENESPSYIDVLTVTDCTHEYQSIKGAIEALKRSLQTINSILSEKQNIKEKPGETAASDSPSREQKDNFGLKLKEEALLSRVLKEAVLSKELEIEQLQSDLASSLRIQDVMRNEIQRVHDEHSCITHKAKQLELQASKKAEAINQIQQDFQESAKELTALRGTLKTVTEERDLSWQEVKQLRRNVNIMQNEVVALKKKIESLDEDILVKEGQISILQDAMNKPFDIICSPRSLREFDME</sequence>
<dbReference type="PANTHER" id="PTHR47491:SF3">
    <property type="entry name" value="OS07G0686400 PROTEIN"/>
    <property type="match status" value="1"/>
</dbReference>
<evidence type="ECO:0000313" key="5">
    <source>
        <dbReference type="Proteomes" id="UP000324897"/>
    </source>
</evidence>
<dbReference type="Gramene" id="TVU37163">
    <property type="protein sequence ID" value="TVU37163"/>
    <property type="gene ID" value="EJB05_10463"/>
</dbReference>